<protein>
    <recommendedName>
        <fullName evidence="2">Methylated-DNA-[protein]-cysteine S-methyltransferase DNA binding domain-containing protein</fullName>
    </recommendedName>
</protein>
<dbReference type="InterPro" id="IPR036388">
    <property type="entry name" value="WH-like_DNA-bd_sf"/>
</dbReference>
<evidence type="ECO:0000313" key="3">
    <source>
        <dbReference type="EMBL" id="OGZ40548.1"/>
    </source>
</evidence>
<evidence type="ECO:0000313" key="4">
    <source>
        <dbReference type="Proteomes" id="UP000177126"/>
    </source>
</evidence>
<proteinExistence type="predicted"/>
<dbReference type="NCBIfam" id="TIGR00589">
    <property type="entry name" value="ogt"/>
    <property type="match status" value="1"/>
</dbReference>
<reference evidence="3 4" key="1">
    <citation type="journal article" date="2016" name="Nat. Commun.">
        <title>Thousands of microbial genomes shed light on interconnected biogeochemical processes in an aquifer system.</title>
        <authorList>
            <person name="Anantharaman K."/>
            <person name="Brown C.T."/>
            <person name="Hug L.A."/>
            <person name="Sharon I."/>
            <person name="Castelle C.J."/>
            <person name="Probst A.J."/>
            <person name="Thomas B.C."/>
            <person name="Singh A."/>
            <person name="Wilkins M.J."/>
            <person name="Karaoz U."/>
            <person name="Brodie E.L."/>
            <person name="Williams K.H."/>
            <person name="Hubbard S.S."/>
            <person name="Banfield J.F."/>
        </authorList>
    </citation>
    <scope>NUCLEOTIDE SEQUENCE [LARGE SCALE GENOMIC DNA]</scope>
</reference>
<dbReference type="PANTHER" id="PTHR10815:SF13">
    <property type="entry name" value="METHYLATED-DNA--PROTEIN-CYSTEINE METHYLTRANSFERASE"/>
    <property type="match status" value="1"/>
</dbReference>
<dbReference type="Pfam" id="PF01035">
    <property type="entry name" value="DNA_binding_1"/>
    <property type="match status" value="1"/>
</dbReference>
<dbReference type="Gene3D" id="1.10.10.10">
    <property type="entry name" value="Winged helix-like DNA-binding domain superfamily/Winged helix DNA-binding domain"/>
    <property type="match status" value="1"/>
</dbReference>
<dbReference type="InterPro" id="IPR014048">
    <property type="entry name" value="MethylDNA_cys_MeTrfase_DNA-bd"/>
</dbReference>
<organism evidence="3 4">
    <name type="scientific">Candidatus Portnoybacteria bacterium RIFCSPLOWO2_02_FULL_39_11</name>
    <dbReference type="NCBI Taxonomy" id="1802001"/>
    <lineage>
        <taxon>Bacteria</taxon>
        <taxon>Candidatus Portnoyibacteriota</taxon>
    </lineage>
</organism>
<name>A0A1G2FSF0_9BACT</name>
<accession>A0A1G2FSF0</accession>
<dbReference type="AlphaFoldDB" id="A0A1G2FSF0"/>
<dbReference type="GO" id="GO:0006281">
    <property type="term" value="P:DNA repair"/>
    <property type="evidence" value="ECO:0007669"/>
    <property type="project" value="InterPro"/>
</dbReference>
<evidence type="ECO:0000256" key="1">
    <source>
        <dbReference type="ARBA" id="ARBA00022763"/>
    </source>
</evidence>
<dbReference type="InterPro" id="IPR036217">
    <property type="entry name" value="MethylDNA_cys_MeTrfase_DNAb"/>
</dbReference>
<feature type="domain" description="Methylated-DNA-[protein]-cysteine S-methyltransferase DNA binding" evidence="2">
    <location>
        <begin position="4"/>
        <end position="82"/>
    </location>
</feature>
<dbReference type="EMBL" id="MHNF01000030">
    <property type="protein sequence ID" value="OGZ40548.1"/>
    <property type="molecule type" value="Genomic_DNA"/>
</dbReference>
<evidence type="ECO:0000259" key="2">
    <source>
        <dbReference type="Pfam" id="PF01035"/>
    </source>
</evidence>
<keyword evidence="1" id="KW-0227">DNA damage</keyword>
<gene>
    <name evidence="3" type="ORF">A3B04_00310</name>
</gene>
<feature type="non-terminal residue" evidence="3">
    <location>
        <position position="108"/>
    </location>
</feature>
<dbReference type="Proteomes" id="UP000177126">
    <property type="component" value="Unassembled WGS sequence"/>
</dbReference>
<dbReference type="GO" id="GO:0003824">
    <property type="term" value="F:catalytic activity"/>
    <property type="evidence" value="ECO:0007669"/>
    <property type="project" value="InterPro"/>
</dbReference>
<dbReference type="PANTHER" id="PTHR10815">
    <property type="entry name" value="METHYLATED-DNA--PROTEIN-CYSTEINE METHYLTRANSFERASE"/>
    <property type="match status" value="1"/>
</dbReference>
<comment type="caution">
    <text evidence="3">The sequence shown here is derived from an EMBL/GenBank/DDBJ whole genome shotgun (WGS) entry which is preliminary data.</text>
</comment>
<sequence length="108" mass="12021">MDTFQDKVFSIVKKIPRGKVLTYGEVAKKLGDKNLARTVGSALNKNRDKLIACHRVIRADGRVGGFNRGTKRKSGLLKREGVRIRKGRIVSPLLQRGIKGDLNPFQPP</sequence>
<dbReference type="SUPFAM" id="SSF46767">
    <property type="entry name" value="Methylated DNA-protein cysteine methyltransferase, C-terminal domain"/>
    <property type="match status" value="1"/>
</dbReference>
<dbReference type="CDD" id="cd06445">
    <property type="entry name" value="ATase"/>
    <property type="match status" value="1"/>
</dbReference>